<keyword evidence="6 8" id="KW-1133">Transmembrane helix</keyword>
<keyword evidence="4" id="KW-1003">Cell membrane</keyword>
<gene>
    <name evidence="9" type="ORF">DQX05_13410</name>
</gene>
<feature type="transmembrane region" description="Helical" evidence="8">
    <location>
        <begin position="56"/>
        <end position="75"/>
    </location>
</feature>
<evidence type="ECO:0000256" key="3">
    <source>
        <dbReference type="ARBA" id="ARBA00022448"/>
    </source>
</evidence>
<proteinExistence type="inferred from homology"/>
<feature type="transmembrane region" description="Helical" evidence="8">
    <location>
        <begin position="174"/>
        <end position="192"/>
    </location>
</feature>
<comment type="caution">
    <text evidence="9">The sequence shown here is derived from an EMBL/GenBank/DDBJ whole genome shotgun (WGS) entry which is preliminary data.</text>
</comment>
<dbReference type="PANTHER" id="PTHR34979">
    <property type="entry name" value="INNER MEMBRANE PROTEIN YGAZ"/>
    <property type="match status" value="1"/>
</dbReference>
<evidence type="ECO:0000256" key="2">
    <source>
        <dbReference type="ARBA" id="ARBA00010735"/>
    </source>
</evidence>
<sequence>MAGYVSSTIPKNIPIRKGFTKAVFDVFPLAVSVFTYGLAFGALANNANHFTWLETIAMSFFVVSGAGQFTILSLLQQDAALWTIALSTFLINARYIIYTLSVGRELESCRRGQPLWLCHIITDESYSVSMMEAQRGKLRVGYVAGAGCSVFLSWVLSSAVGYQIGGFIQDPARFGLDFAFTAAFLGLLVVMLKRRSHAAAAGLAIAASVLAFPWFGTSGAVFAGAAAAFAVGVYAK</sequence>
<feature type="transmembrane region" description="Helical" evidence="8">
    <location>
        <begin position="204"/>
        <end position="235"/>
    </location>
</feature>
<keyword evidence="5 8" id="KW-0812">Transmembrane</keyword>
<organism evidence="9 10">
    <name type="scientific">Paenibacillus thiaminolyticus</name>
    <name type="common">Bacillus thiaminolyticus</name>
    <dbReference type="NCBI Taxonomy" id="49283"/>
    <lineage>
        <taxon>Bacteria</taxon>
        <taxon>Bacillati</taxon>
        <taxon>Bacillota</taxon>
        <taxon>Bacilli</taxon>
        <taxon>Bacillales</taxon>
        <taxon>Paenibacillaceae</taxon>
        <taxon>Paenibacillus</taxon>
    </lineage>
</organism>
<evidence type="ECO:0000256" key="8">
    <source>
        <dbReference type="SAM" id="Phobius"/>
    </source>
</evidence>
<keyword evidence="7 8" id="KW-0472">Membrane</keyword>
<name>A0A3A3GI33_PANTH</name>
<dbReference type="GO" id="GO:0005886">
    <property type="term" value="C:plasma membrane"/>
    <property type="evidence" value="ECO:0007669"/>
    <property type="project" value="UniProtKB-SubCell"/>
</dbReference>
<dbReference type="AlphaFoldDB" id="A0A3A3GI33"/>
<evidence type="ECO:0000313" key="10">
    <source>
        <dbReference type="Proteomes" id="UP000266177"/>
    </source>
</evidence>
<comment type="subcellular location">
    <subcellularLocation>
        <location evidence="1">Cell membrane</location>
        <topology evidence="1">Multi-pass membrane protein</topology>
    </subcellularLocation>
</comment>
<dbReference type="GO" id="GO:1903785">
    <property type="term" value="P:L-valine transmembrane transport"/>
    <property type="evidence" value="ECO:0007669"/>
    <property type="project" value="TreeGrafter"/>
</dbReference>
<dbReference type="InterPro" id="IPR011606">
    <property type="entry name" value="Brnchd-chn_aa_trnsp_permease"/>
</dbReference>
<keyword evidence="3" id="KW-0813">Transport</keyword>
<dbReference type="PANTHER" id="PTHR34979:SF1">
    <property type="entry name" value="INNER MEMBRANE PROTEIN YGAZ"/>
    <property type="match status" value="1"/>
</dbReference>
<accession>A0A3A3GI33</accession>
<dbReference type="Proteomes" id="UP000266177">
    <property type="component" value="Unassembled WGS sequence"/>
</dbReference>
<dbReference type="Pfam" id="PF03591">
    <property type="entry name" value="AzlC"/>
    <property type="match status" value="1"/>
</dbReference>
<protein>
    <submittedName>
        <fullName evidence="9">Branched-chain amino acid ABC transporter permease</fullName>
    </submittedName>
</protein>
<evidence type="ECO:0000256" key="7">
    <source>
        <dbReference type="ARBA" id="ARBA00023136"/>
    </source>
</evidence>
<feature type="transmembrane region" description="Helical" evidence="8">
    <location>
        <begin position="26"/>
        <end position="44"/>
    </location>
</feature>
<comment type="similarity">
    <text evidence="2">Belongs to the AzlC family.</text>
</comment>
<dbReference type="OrthoDB" id="3177005at2"/>
<evidence type="ECO:0000256" key="6">
    <source>
        <dbReference type="ARBA" id="ARBA00022989"/>
    </source>
</evidence>
<feature type="transmembrane region" description="Helical" evidence="8">
    <location>
        <begin position="81"/>
        <end position="101"/>
    </location>
</feature>
<evidence type="ECO:0000256" key="1">
    <source>
        <dbReference type="ARBA" id="ARBA00004651"/>
    </source>
</evidence>
<feature type="transmembrane region" description="Helical" evidence="8">
    <location>
        <begin position="140"/>
        <end position="162"/>
    </location>
</feature>
<dbReference type="EMBL" id="QYZD01000010">
    <property type="protein sequence ID" value="RJG23627.1"/>
    <property type="molecule type" value="Genomic_DNA"/>
</dbReference>
<evidence type="ECO:0000256" key="5">
    <source>
        <dbReference type="ARBA" id="ARBA00022692"/>
    </source>
</evidence>
<evidence type="ECO:0000256" key="4">
    <source>
        <dbReference type="ARBA" id="ARBA00022475"/>
    </source>
</evidence>
<dbReference type="RefSeq" id="WP_119794116.1">
    <property type="nucleotide sequence ID" value="NZ_QYZD01000010.1"/>
</dbReference>
<reference evidence="9 10" key="1">
    <citation type="submission" date="2018-09" db="EMBL/GenBank/DDBJ databases">
        <title>Paenibacillus SK2017-BO5.</title>
        <authorList>
            <person name="Piskunova J.V."/>
            <person name="Dubiley S.A."/>
            <person name="Severinov K.V."/>
        </authorList>
    </citation>
    <scope>NUCLEOTIDE SEQUENCE [LARGE SCALE GENOMIC DNA]</scope>
    <source>
        <strain evidence="9 10">BO5</strain>
    </source>
</reference>
<evidence type="ECO:0000313" key="9">
    <source>
        <dbReference type="EMBL" id="RJG23627.1"/>
    </source>
</evidence>